<dbReference type="GO" id="GO:0005576">
    <property type="term" value="C:extracellular region"/>
    <property type="evidence" value="ECO:0007669"/>
    <property type="project" value="UniProtKB-SubCell"/>
</dbReference>
<dbReference type="Gene3D" id="2.180.10.10">
    <property type="entry name" value="RHS repeat-associated core"/>
    <property type="match status" value="2"/>
</dbReference>
<evidence type="ECO:0000259" key="9">
    <source>
        <dbReference type="Pfam" id="PF12256"/>
    </source>
</evidence>
<evidence type="ECO:0000256" key="5">
    <source>
        <dbReference type="ARBA" id="ARBA00023026"/>
    </source>
</evidence>
<evidence type="ECO:0000256" key="4">
    <source>
        <dbReference type="ARBA" id="ARBA00022737"/>
    </source>
</evidence>
<feature type="compositionally biased region" description="Low complexity" evidence="7">
    <location>
        <begin position="2318"/>
        <end position="2327"/>
    </location>
</feature>
<organism evidence="11 12">
    <name type="scientific">Rugosimonospora africana</name>
    <dbReference type="NCBI Taxonomy" id="556532"/>
    <lineage>
        <taxon>Bacteria</taxon>
        <taxon>Bacillati</taxon>
        <taxon>Actinomycetota</taxon>
        <taxon>Actinomycetes</taxon>
        <taxon>Micromonosporales</taxon>
        <taxon>Micromonosporaceae</taxon>
        <taxon>Rugosimonospora</taxon>
    </lineage>
</organism>
<dbReference type="Proteomes" id="UP000642748">
    <property type="component" value="Unassembled WGS sequence"/>
</dbReference>
<feature type="region of interest" description="Disordered" evidence="7">
    <location>
        <begin position="2299"/>
        <end position="2328"/>
    </location>
</feature>
<dbReference type="InterPro" id="IPR022044">
    <property type="entry name" value="TcdB_toxin_mid/C"/>
</dbReference>
<dbReference type="SUPFAM" id="SSF69318">
    <property type="entry name" value="Integrin alpha N-terminal domain"/>
    <property type="match status" value="1"/>
</dbReference>
<evidence type="ECO:0000256" key="1">
    <source>
        <dbReference type="ARBA" id="ARBA00004613"/>
    </source>
</evidence>
<dbReference type="EMBL" id="BONZ01000031">
    <property type="protein sequence ID" value="GIH15168.1"/>
    <property type="molecule type" value="Genomic_DNA"/>
</dbReference>
<accession>A0A8J3QQQ3</accession>
<dbReference type="Pfam" id="PF12255">
    <property type="entry name" value="TcdB_toxin_midC"/>
    <property type="match status" value="1"/>
</dbReference>
<dbReference type="Pfam" id="PF03534">
    <property type="entry name" value="SpvB"/>
    <property type="match status" value="2"/>
</dbReference>
<feature type="domain" description="Insecticide toxin TcdB middle/N-terminal" evidence="9">
    <location>
        <begin position="673"/>
        <end position="830"/>
    </location>
</feature>
<sequence>MPKGGGAVSGLGEKFSPDLFTGTGNCSVPIAVPAGRHGLQPQLTLGYSTGTGNGPFGLGWRLGLPGVTRKTSFGVPTYVDGGHDADVFILSGAEDLVPVAGAYPGRVRYRPRSEGMFARIEHVSDATDDYWEVRTRDGMRTRYGTPRPQDAPAGWRDPAVVADPSGQGRVFGWRITETADPLGNLIRYEYLRDESTEPSHSWSQPLLARISYADYGDPATASFLVTVDFGYSPRPDPFSQYRSGFEIRTTLRCDTIRVTTHAADGVARVAREYRLDYVQAGFNGVSLLAGFTAVGIDEAASGSGAGAGSGAGSGTGSGNGSGDGSGDGPGGPGDGPGGPAGGPGDGPGGPAGGPGGLGDGLGGLGDGSGGSPDPASAEEALPSVRFDYSAFDPAARRFAPVTGPGLPTASLSDPTLALVDLRGIGLPDVVELGAAQRFWRNNGNGQFDRPRTFAQAPPFPLGTTGRLLDADGDGRLDLMVSPDEGAAGYFPTTFAGGWSQRTFQRYRQAPSVALADPSVKLVDLDGDGLTDVLSSGTRLSTWFNDPDPRLAWRRTAVVSPPGPAVDLADPRVRLADMTGDGLTDLVLMQSGSIAYWPNLGHGRWGDKVTMRHSPRLPDDYDPRRLLLGDVDGDGVADLLYVDDGRVTVWGNLSGNDWTPSPVIVTGTPWVANLDALQLTDLHGTGTSGLLYSRAADGSGRPNLRFLDFTGGTKPYLLTTMDNGLGAKTTVRYRASTTDYLRDARSPATRWRTTLPFPVQAVAQVEVTDQISGGRLTTEYRYHHGYWDGVEREFRGFAMVEHFDTETVGTGADGVPPEHFSPPTVTKTWFHPGPVAAIEAGDWTELDLSAEYWSGDTPLLSRPADLNAFLAGLPRADRRSALRALRGQVLRTELYALDGTDRQARPYTVTEALGGVREESPLQPGELTRQRVFFAFPIASRVTQWERGNEPLTRLSFVDGYDAYGLAARRLSTAVPRGRDPLAASASPTEPYLASYTTTEYARRDDDGLYLVDRVARTGSFEVVNDGRPSVFELRDTVLSGQLPDGMALRAFAHARTFYDGPAFLGLPLGALGDHGLPVRAETFAFTDDLLDALHPDGVDRPPYLVPGAAPVWPAEYPQAFRDRMPPLAGYAHYADSDVPGSPGGYYVATVSRRYDVQTAGAIPRGLVLQSLDPMGAPTTTVYDQHDLLPVAIVDAAGLATSATYDYRLLQPCEATDANGNTSSVVFSPAGLVTAQFVRGRDGGGDLVEPSVRMSYDLRAFAERGVPASVRSTRRMFHDSQTDVPPEQRDDTIVSVEFSDGFGRILQSRAQAEETLFGDPAFGGAVLPEGDLAPAGDTVGRTRGAADVDNVVVSGSHVFDNKGRVIAEYEPYFSTGFDYAPPAGAQLGQRTTQFYDPLGRVVRTVSPDGGQKRVVFGIPGDLTDPDTYTPTPWESYTYDANDNAGRTHGDAAAAYRGHWNTPGSVEIDALGRTVVAVARNGAESTDWFTTRSVYDIHGNVVSIVDALGRTAFSARFDLAKRRWRVESLDAGRRDSVPNPVGSTVEVRDGRGALTLSAHDALRRPVLTWARDGAGGPVTLRHMVEYGDAGTPDQPAADRAAARAQNLLGRPVRQRDEAGLVTVTAMDFAGNLIESTRRVIADAPVLASYRGAQANGWRISPFRVEWTPAPGQTQAARDAELVEATGYTTNTSYDALGRVVRHLFPSDVAGGRRMLVPTYNRSGGIETLTLDGAVHIQRVAYDAKGQRTLIAYGNGVMTRYAYDPHTFRLVRERSERYKVDGVTYRPVGAAIEDHGYDYDLVGNLQTLRERAPGSGIPNNPDALGVSDPVLRGLIGRGDALDRRFSYDPLYRLLTATGREFQAPPAGSPWTDQPRGDDATQTQAYTESYGYDALANLLSLAHDAVGGARRTFTLAAPGNQLQRMSVGQTAYDYTFDANGNQLSETTTRHFTWNHAGRLSAFATQVPLAEPSVHAQYLYDSSGRRVKKLVRRQGGAVEVVHYLGEVFEHHRWAATEDSQNNHIHVMDERRRVALVRVGPAHPDDLGPAVAVHLSDHLGSSTAVLDDAGALVNREEYTPYGETSFGSFARKRYRFTGKERDEESGLGYHGARYLSPWTGRWTACDPDGVANGPSLYVYAYGNPMNWHDPSGRSPEGGDAVSRSVEDYQGRVDALERRFEETARRLGQVSDEITGSTRQVLADLKNMGAGAPDPEVKLPQGFDARLIQVRRELDALAAEARADAVAGKALRGDVARNMQNSREVPYREVVAKTIAKLNDLTERIAEHTTLVNRMVQWWGPRGWFRGGSSPAPGPGKPPGPPGRPGATAEPEGPLKGMSGATLLRLAGLAILVMDLFNNFSARHSYEVAKGIAGTAATDVAAEMILGRACMRASILLTFFGGMRSDNAQLNQALEEKEARELGEKALRSRIWDRFERHYTEGYEAAQNYVIEQIIREDAEQRARR</sequence>
<dbReference type="InterPro" id="IPR022385">
    <property type="entry name" value="Rhs_assc_core"/>
</dbReference>
<dbReference type="InterPro" id="IPR013517">
    <property type="entry name" value="FG-GAP"/>
</dbReference>
<evidence type="ECO:0008006" key="13">
    <source>
        <dbReference type="Google" id="ProtNLM"/>
    </source>
</evidence>
<dbReference type="InterPro" id="IPR003284">
    <property type="entry name" value="Sal_SpvB"/>
</dbReference>
<feature type="compositionally biased region" description="Gly residues" evidence="7">
    <location>
        <begin position="303"/>
        <end position="370"/>
    </location>
</feature>
<comment type="caution">
    <text evidence="11">The sequence shown here is derived from an EMBL/GenBank/DDBJ whole genome shotgun (WGS) entry which is preliminary data.</text>
</comment>
<keyword evidence="3" id="KW-0732">Signal</keyword>
<keyword evidence="4" id="KW-0677">Repeat</keyword>
<dbReference type="Pfam" id="PF13517">
    <property type="entry name" value="FG-GAP_3"/>
    <property type="match status" value="1"/>
</dbReference>
<dbReference type="Pfam" id="PF25023">
    <property type="entry name" value="TEN_YD-shell"/>
    <property type="match status" value="1"/>
</dbReference>
<evidence type="ECO:0000256" key="7">
    <source>
        <dbReference type="SAM" id="MobiDB-lite"/>
    </source>
</evidence>
<dbReference type="GO" id="GO:0005737">
    <property type="term" value="C:cytoplasm"/>
    <property type="evidence" value="ECO:0007669"/>
    <property type="project" value="InterPro"/>
</dbReference>
<dbReference type="InterPro" id="IPR056823">
    <property type="entry name" value="TEN-like_YD-shell"/>
</dbReference>
<evidence type="ECO:0000313" key="12">
    <source>
        <dbReference type="Proteomes" id="UP000642748"/>
    </source>
</evidence>
<evidence type="ECO:0000259" key="10">
    <source>
        <dbReference type="Pfam" id="PF25023"/>
    </source>
</evidence>
<feature type="compositionally biased region" description="Pro residues" evidence="7">
    <location>
        <begin position="2305"/>
        <end position="2317"/>
    </location>
</feature>
<feature type="domain" description="Teneurin-like YD-shell" evidence="10">
    <location>
        <begin position="1882"/>
        <end position="2120"/>
    </location>
</feature>
<evidence type="ECO:0000259" key="8">
    <source>
        <dbReference type="Pfam" id="PF12255"/>
    </source>
</evidence>
<protein>
    <recommendedName>
        <fullName evidence="13">RHS repeat-associated core domain-containing protein</fullName>
    </recommendedName>
</protein>
<dbReference type="PANTHER" id="PTHR32305">
    <property type="match status" value="1"/>
</dbReference>
<proteinExistence type="predicted"/>
<reference evidence="11" key="1">
    <citation type="submission" date="2021-01" db="EMBL/GenBank/DDBJ databases">
        <title>Whole genome shotgun sequence of Rugosimonospora africana NBRC 104875.</title>
        <authorList>
            <person name="Komaki H."/>
            <person name="Tamura T."/>
        </authorList>
    </citation>
    <scope>NUCLEOTIDE SEQUENCE</scope>
    <source>
        <strain evidence="11">NBRC 104875</strain>
    </source>
</reference>
<keyword evidence="12" id="KW-1185">Reference proteome</keyword>
<evidence type="ECO:0000256" key="2">
    <source>
        <dbReference type="ARBA" id="ARBA00022525"/>
    </source>
</evidence>
<dbReference type="InterPro" id="IPR022045">
    <property type="entry name" value="TcdB_toxin_mid/N"/>
</dbReference>
<dbReference type="Pfam" id="PF12256">
    <property type="entry name" value="TcdB_toxin_midN"/>
    <property type="match status" value="1"/>
</dbReference>
<evidence type="ECO:0000256" key="3">
    <source>
        <dbReference type="ARBA" id="ARBA00022729"/>
    </source>
</evidence>
<evidence type="ECO:0000313" key="11">
    <source>
        <dbReference type="EMBL" id="GIH15168.1"/>
    </source>
</evidence>
<keyword evidence="2" id="KW-0964">Secreted</keyword>
<dbReference type="InterPro" id="IPR050708">
    <property type="entry name" value="T6SS_VgrG/RHS"/>
</dbReference>
<keyword evidence="6" id="KW-0175">Coiled coil</keyword>
<evidence type="ECO:0000256" key="6">
    <source>
        <dbReference type="SAM" id="Coils"/>
    </source>
</evidence>
<feature type="region of interest" description="Disordered" evidence="7">
    <location>
        <begin position="302"/>
        <end position="378"/>
    </location>
</feature>
<feature type="domain" description="Insecticide toxin TcdB middle/C-terminal" evidence="8">
    <location>
        <begin position="881"/>
        <end position="987"/>
    </location>
</feature>
<dbReference type="NCBIfam" id="TIGR03696">
    <property type="entry name" value="Rhs_assc_core"/>
    <property type="match status" value="1"/>
</dbReference>
<dbReference type="InterPro" id="IPR028994">
    <property type="entry name" value="Integrin_alpha_N"/>
</dbReference>
<dbReference type="PANTHER" id="PTHR32305:SF15">
    <property type="entry name" value="PROTEIN RHSA-RELATED"/>
    <property type="match status" value="1"/>
</dbReference>
<gene>
    <name evidence="11" type="ORF">Raf01_33400</name>
</gene>
<keyword evidence="5" id="KW-0843">Virulence</keyword>
<name>A0A8J3QQQ3_9ACTN</name>
<feature type="coiled-coil region" evidence="6">
    <location>
        <begin position="2159"/>
        <end position="2186"/>
    </location>
</feature>
<comment type="subcellular location">
    <subcellularLocation>
        <location evidence="1">Secreted</location>
    </subcellularLocation>
</comment>